<evidence type="ECO:0000313" key="1">
    <source>
        <dbReference type="EMBL" id="MFC5431478.1"/>
    </source>
</evidence>
<proteinExistence type="predicted"/>
<dbReference type="Proteomes" id="UP001596103">
    <property type="component" value="Unassembled WGS sequence"/>
</dbReference>
<dbReference type="RefSeq" id="WP_377714745.1">
    <property type="nucleotide sequence ID" value="NZ_JBHSMP010000037.1"/>
</dbReference>
<evidence type="ECO:0000313" key="2">
    <source>
        <dbReference type="Proteomes" id="UP001596103"/>
    </source>
</evidence>
<sequence>MSFEQEFAVVDIIKLSEAETRGVDAFTLSIVKMERQVRRLFTYLVFQCEAFNEHSVPDLIATLERCRNAYFTGFISGIDALAGFSVSDLVGDEYARLRVALKAAYDVRNKVFHGQLTGLSLDREELLAMVTTVKRWCELLANGAQRESGYDGFGGNSFRKSCMGLAANYKHQLTNVDDYSQFIDRHVAGRMRW</sequence>
<keyword evidence="2" id="KW-1185">Reference proteome</keyword>
<reference evidence="2" key="1">
    <citation type="journal article" date="2019" name="Int. J. Syst. Evol. Microbiol.">
        <title>The Global Catalogue of Microorganisms (GCM) 10K type strain sequencing project: providing services to taxonomists for standard genome sequencing and annotation.</title>
        <authorList>
            <consortium name="The Broad Institute Genomics Platform"/>
            <consortium name="The Broad Institute Genome Sequencing Center for Infectious Disease"/>
            <person name="Wu L."/>
            <person name="Ma J."/>
        </authorList>
    </citation>
    <scope>NUCLEOTIDE SEQUENCE [LARGE SCALE GENOMIC DNA]</scope>
    <source>
        <strain evidence="2">CCUG 56042</strain>
    </source>
</reference>
<dbReference type="EMBL" id="JBHSMP010000037">
    <property type="protein sequence ID" value="MFC5431478.1"/>
    <property type="molecule type" value="Genomic_DNA"/>
</dbReference>
<name>A0ABW0JEQ6_9BURK</name>
<comment type="caution">
    <text evidence="1">The sequence shown here is derived from an EMBL/GenBank/DDBJ whole genome shotgun (WGS) entry which is preliminary data.</text>
</comment>
<accession>A0ABW0JEQ6</accession>
<protein>
    <recommendedName>
        <fullName evidence="3">Apea-like HEPN domain-containing protein</fullName>
    </recommendedName>
</protein>
<organism evidence="1 2">
    <name type="scientific">Paraburkholderia denitrificans</name>
    <dbReference type="NCBI Taxonomy" id="694025"/>
    <lineage>
        <taxon>Bacteria</taxon>
        <taxon>Pseudomonadati</taxon>
        <taxon>Pseudomonadota</taxon>
        <taxon>Betaproteobacteria</taxon>
        <taxon>Burkholderiales</taxon>
        <taxon>Burkholderiaceae</taxon>
        <taxon>Paraburkholderia</taxon>
    </lineage>
</organism>
<gene>
    <name evidence="1" type="ORF">ACFPTO_22120</name>
</gene>
<evidence type="ECO:0008006" key="3">
    <source>
        <dbReference type="Google" id="ProtNLM"/>
    </source>
</evidence>